<evidence type="ECO:0000256" key="2">
    <source>
        <dbReference type="ARBA" id="ARBA00022967"/>
    </source>
</evidence>
<keyword evidence="5" id="KW-0547">Nucleotide-binding</keyword>
<evidence type="ECO:0000313" key="6">
    <source>
        <dbReference type="Proteomes" id="UP000248640"/>
    </source>
</evidence>
<dbReference type="PANTHER" id="PTHR42794">
    <property type="entry name" value="HEMIN IMPORT ATP-BINDING PROTEIN HMUV"/>
    <property type="match status" value="1"/>
</dbReference>
<evidence type="ECO:0000259" key="4">
    <source>
        <dbReference type="Pfam" id="PF00005"/>
    </source>
</evidence>
<dbReference type="EC" id="3.6.3.-" evidence="5"/>
<dbReference type="SUPFAM" id="SSF52540">
    <property type="entry name" value="P-loop containing nucleoside triphosphate hydrolases"/>
    <property type="match status" value="1"/>
</dbReference>
<dbReference type="EMBL" id="LS483372">
    <property type="protein sequence ID" value="SQF92651.1"/>
    <property type="molecule type" value="Genomic_DNA"/>
</dbReference>
<dbReference type="InterPro" id="IPR003439">
    <property type="entry name" value="ABC_transporter-like_ATP-bd"/>
</dbReference>
<dbReference type="AlphaFoldDB" id="A0A8B4IAY4"/>
<reference evidence="5 6" key="1">
    <citation type="submission" date="2018-06" db="EMBL/GenBank/DDBJ databases">
        <authorList>
            <consortium name="Pathogen Informatics"/>
            <person name="Doyle S."/>
        </authorList>
    </citation>
    <scope>NUCLEOTIDE SEQUENCE [LARGE SCALE GENOMIC DNA]</scope>
    <source>
        <strain evidence="5 6">NCTC10038</strain>
    </source>
</reference>
<dbReference type="Pfam" id="PF00005">
    <property type="entry name" value="ABC_tran"/>
    <property type="match status" value="1"/>
</dbReference>
<dbReference type="GO" id="GO:0005524">
    <property type="term" value="F:ATP binding"/>
    <property type="evidence" value="ECO:0007669"/>
    <property type="project" value="UniProtKB-KW"/>
</dbReference>
<dbReference type="InterPro" id="IPR027417">
    <property type="entry name" value="P-loop_NTPase"/>
</dbReference>
<evidence type="ECO:0000313" key="5">
    <source>
        <dbReference type="EMBL" id="SQF92651.1"/>
    </source>
</evidence>
<evidence type="ECO:0000256" key="3">
    <source>
        <dbReference type="ARBA" id="ARBA00037066"/>
    </source>
</evidence>
<feature type="domain" description="ABC transporter" evidence="4">
    <location>
        <begin position="19"/>
        <end position="89"/>
    </location>
</feature>
<proteinExistence type="predicted"/>
<dbReference type="Proteomes" id="UP000248640">
    <property type="component" value="Chromosome 1"/>
</dbReference>
<comment type="function">
    <text evidence="3">Part of the ABC transporter complex HmuTUV involved in hemin import. Responsible for energy coupling to the transport system.</text>
</comment>
<accession>A0A8B4IAY4</accession>
<keyword evidence="5" id="KW-0067">ATP-binding</keyword>
<keyword evidence="5" id="KW-0378">Hydrolase</keyword>
<keyword evidence="2" id="KW-1278">Translocase</keyword>
<dbReference type="Gene3D" id="3.40.50.300">
    <property type="entry name" value="P-loop containing nucleotide triphosphate hydrolases"/>
    <property type="match status" value="1"/>
</dbReference>
<sequence>MSVLSCTGLGFKVREAELLRDIHLEVQLGETLGIVGPNGSGKSTLLKLLAGLRVPASGEVRLSGQRLRDLSRRAIAQQLAVVEQQADTDDADPRVRCRGAGPHTVAVGIEPVVRRRPRHRQPGLA</sequence>
<dbReference type="PANTHER" id="PTHR42794:SF1">
    <property type="entry name" value="HEMIN IMPORT ATP-BINDING PROTEIN HMUV"/>
    <property type="match status" value="1"/>
</dbReference>
<name>A0A8B4IAY4_PSEFL</name>
<keyword evidence="1" id="KW-0813">Transport</keyword>
<dbReference type="GO" id="GO:0016887">
    <property type="term" value="F:ATP hydrolysis activity"/>
    <property type="evidence" value="ECO:0007669"/>
    <property type="project" value="InterPro"/>
</dbReference>
<protein>
    <submittedName>
        <fullName evidence="5">Iron-chelate ABC transporter, FeCT family, ATP-binding protein</fullName>
        <ecNumber evidence="5">3.6.3.-</ecNumber>
    </submittedName>
</protein>
<gene>
    <name evidence="5" type="primary">hmuV_2</name>
    <name evidence="5" type="ORF">NCTC10038_04102</name>
</gene>
<evidence type="ECO:0000256" key="1">
    <source>
        <dbReference type="ARBA" id="ARBA00022448"/>
    </source>
</evidence>
<organism evidence="5 6">
    <name type="scientific">Pseudomonas fluorescens</name>
    <dbReference type="NCBI Taxonomy" id="294"/>
    <lineage>
        <taxon>Bacteria</taxon>
        <taxon>Pseudomonadati</taxon>
        <taxon>Pseudomonadota</taxon>
        <taxon>Gammaproteobacteria</taxon>
        <taxon>Pseudomonadales</taxon>
        <taxon>Pseudomonadaceae</taxon>
        <taxon>Pseudomonas</taxon>
    </lineage>
</organism>